<dbReference type="PROSITE" id="PS50192">
    <property type="entry name" value="T_SNARE"/>
    <property type="match status" value="2"/>
</dbReference>
<evidence type="ECO:0000259" key="3">
    <source>
        <dbReference type="PROSITE" id="PS50192"/>
    </source>
</evidence>
<feature type="region of interest" description="Disordered" evidence="2">
    <location>
        <begin position="97"/>
        <end position="128"/>
    </location>
</feature>
<dbReference type="PANTHER" id="PTHR19305">
    <property type="entry name" value="SYNAPTOSOMAL ASSOCIATED PROTEIN"/>
    <property type="match status" value="1"/>
</dbReference>
<protein>
    <submittedName>
        <fullName evidence="4">Synaptosomal-associated protein 25</fullName>
    </submittedName>
</protein>
<keyword evidence="5" id="KW-1185">Reference proteome</keyword>
<accession>A0ABQ7S6D3</accession>
<dbReference type="SMART" id="SM00397">
    <property type="entry name" value="t_SNARE"/>
    <property type="match status" value="2"/>
</dbReference>
<dbReference type="Proteomes" id="UP000825002">
    <property type="component" value="Unassembled WGS sequence"/>
</dbReference>
<evidence type="ECO:0000313" key="5">
    <source>
        <dbReference type="Proteomes" id="UP000825002"/>
    </source>
</evidence>
<evidence type="ECO:0000256" key="1">
    <source>
        <dbReference type="SAM" id="Coils"/>
    </source>
</evidence>
<feature type="domain" description="T-SNARE coiled-coil homology" evidence="3">
    <location>
        <begin position="27"/>
        <end position="89"/>
    </location>
</feature>
<feature type="domain" description="T-SNARE coiled-coil homology" evidence="3">
    <location>
        <begin position="159"/>
        <end position="221"/>
    </location>
</feature>
<reference evidence="4 5" key="1">
    <citation type="submission" date="2020-10" db="EMBL/GenBank/DDBJ databases">
        <authorList>
            <person name="Klimov P.B."/>
            <person name="Dyachkov S.M."/>
            <person name="Chetverikov P.E."/>
        </authorList>
    </citation>
    <scope>NUCLEOTIDE SEQUENCE [LARGE SCALE GENOMIC DNA]</scope>
    <source>
        <strain evidence="4">BMOC 18-1129-001#AD2665</strain>
        <tissue evidence="4">Entire mites</tissue>
    </source>
</reference>
<proteinExistence type="predicted"/>
<evidence type="ECO:0000256" key="2">
    <source>
        <dbReference type="SAM" id="MobiDB-lite"/>
    </source>
</evidence>
<feature type="non-terminal residue" evidence="4">
    <location>
        <position position="1"/>
    </location>
</feature>
<sequence>MSTSVDTNPAATSGGLSELEYLKFKASKTADDSLEATRRMRELCEESDQVGIATLRNLDEQGSKLNRVEEDLDKIGNDMRRAERNLKKMKKWFTPFSMCMGPRRNKTKDKEIPAQENGVEESSERSVPKKASKLLGTLNGNAQNHGATPVNRVTRITGDDREDEMEENLEAVGSILGNLKEMAITMGNEITTQNSQLDRINVKAQTNMVRIGAATDKASKI</sequence>
<name>A0ABQ7S6D3_9ACAR</name>
<dbReference type="CDD" id="cd15889">
    <property type="entry name" value="SNARE_SNAP25N_23N"/>
    <property type="match status" value="1"/>
</dbReference>
<gene>
    <name evidence="4" type="primary">Snap25</name>
    <name evidence="4" type="ORF">GZH46_02564</name>
</gene>
<dbReference type="SUPFAM" id="SSF58038">
    <property type="entry name" value="SNARE fusion complex"/>
    <property type="match status" value="2"/>
</dbReference>
<organism evidence="4 5">
    <name type="scientific">Fragariocoptes setiger</name>
    <dbReference type="NCBI Taxonomy" id="1670756"/>
    <lineage>
        <taxon>Eukaryota</taxon>
        <taxon>Metazoa</taxon>
        <taxon>Ecdysozoa</taxon>
        <taxon>Arthropoda</taxon>
        <taxon>Chelicerata</taxon>
        <taxon>Arachnida</taxon>
        <taxon>Acari</taxon>
        <taxon>Acariformes</taxon>
        <taxon>Trombidiformes</taxon>
        <taxon>Prostigmata</taxon>
        <taxon>Eupodina</taxon>
        <taxon>Eriophyoidea</taxon>
        <taxon>Phytoptidae</taxon>
        <taxon>Fragariocoptes</taxon>
    </lineage>
</organism>
<feature type="coiled-coil region" evidence="1">
    <location>
        <begin position="58"/>
        <end position="85"/>
    </location>
</feature>
<dbReference type="PANTHER" id="PTHR19305:SF14">
    <property type="entry name" value="SYNAPTOSOMAL-ASSOCIATED PROTEIN-RELATED"/>
    <property type="match status" value="1"/>
</dbReference>
<dbReference type="Gene3D" id="1.20.5.110">
    <property type="match status" value="2"/>
</dbReference>
<keyword evidence="1" id="KW-0175">Coiled coil</keyword>
<dbReference type="EMBL" id="JAIFTH010000808">
    <property type="protein sequence ID" value="KAG9508931.1"/>
    <property type="molecule type" value="Genomic_DNA"/>
</dbReference>
<evidence type="ECO:0000313" key="4">
    <source>
        <dbReference type="EMBL" id="KAG9508931.1"/>
    </source>
</evidence>
<comment type="caution">
    <text evidence="4">The sequence shown here is derived from an EMBL/GenBank/DDBJ whole genome shotgun (WGS) entry which is preliminary data.</text>
</comment>
<dbReference type="InterPro" id="IPR000727">
    <property type="entry name" value="T_SNARE_dom"/>
</dbReference>